<dbReference type="Proteomes" id="UP000807504">
    <property type="component" value="Unassembled WGS sequence"/>
</dbReference>
<protein>
    <submittedName>
        <fullName evidence="1">Uncharacterized protein</fullName>
    </submittedName>
</protein>
<evidence type="ECO:0000313" key="1">
    <source>
        <dbReference type="EMBL" id="KAF8771726.1"/>
    </source>
</evidence>
<dbReference type="EMBL" id="JABXBU010002228">
    <property type="protein sequence ID" value="KAF8771726.1"/>
    <property type="molecule type" value="Genomic_DNA"/>
</dbReference>
<reference evidence="1" key="2">
    <citation type="submission" date="2020-06" db="EMBL/GenBank/DDBJ databases">
        <authorList>
            <person name="Sheffer M."/>
        </authorList>
    </citation>
    <scope>NUCLEOTIDE SEQUENCE</scope>
</reference>
<gene>
    <name evidence="1" type="ORF">HNY73_019106</name>
</gene>
<name>A0A8T0EFE1_ARGBR</name>
<keyword evidence="2" id="KW-1185">Reference proteome</keyword>
<evidence type="ECO:0000313" key="2">
    <source>
        <dbReference type="Proteomes" id="UP000807504"/>
    </source>
</evidence>
<accession>A0A8T0EFE1</accession>
<organism evidence="1 2">
    <name type="scientific">Argiope bruennichi</name>
    <name type="common">Wasp spider</name>
    <name type="synonym">Aranea bruennichi</name>
    <dbReference type="NCBI Taxonomy" id="94029"/>
    <lineage>
        <taxon>Eukaryota</taxon>
        <taxon>Metazoa</taxon>
        <taxon>Ecdysozoa</taxon>
        <taxon>Arthropoda</taxon>
        <taxon>Chelicerata</taxon>
        <taxon>Arachnida</taxon>
        <taxon>Araneae</taxon>
        <taxon>Araneomorphae</taxon>
        <taxon>Entelegynae</taxon>
        <taxon>Araneoidea</taxon>
        <taxon>Araneidae</taxon>
        <taxon>Argiope</taxon>
    </lineage>
</organism>
<comment type="caution">
    <text evidence="1">The sequence shown here is derived from an EMBL/GenBank/DDBJ whole genome shotgun (WGS) entry which is preliminary data.</text>
</comment>
<reference evidence="1" key="1">
    <citation type="journal article" date="2020" name="bioRxiv">
        <title>Chromosome-level reference genome of the European wasp spider Argiope bruennichi: a resource for studies on range expansion and evolutionary adaptation.</title>
        <authorList>
            <person name="Sheffer M.M."/>
            <person name="Hoppe A."/>
            <person name="Krehenwinkel H."/>
            <person name="Uhl G."/>
            <person name="Kuss A.W."/>
            <person name="Jensen L."/>
            <person name="Jensen C."/>
            <person name="Gillespie R.G."/>
            <person name="Hoff K.J."/>
            <person name="Prost S."/>
        </authorList>
    </citation>
    <scope>NUCLEOTIDE SEQUENCE</scope>
</reference>
<sequence>MKYLDGPKFCDPWERLWQLAIIYEFCSLRHYKPFLVFEFGKRDIMLILLFWFYNQKWRDASASLDAVRLVWNSVPDIFLNMDEMATVFEKIGLASNEIKDVYNFYCQAIDKFDCTLEPRSSMKIINGFQKALKRLVCPQNCNAI</sequence>
<proteinExistence type="predicted"/>
<dbReference type="AlphaFoldDB" id="A0A8T0EFE1"/>